<dbReference type="EC" id="2.7.6.3" evidence="3"/>
<dbReference type="CDD" id="cd00483">
    <property type="entry name" value="HPPK"/>
    <property type="match status" value="1"/>
</dbReference>
<keyword evidence="8" id="KW-0289">Folate biosynthesis</keyword>
<dbReference type="NCBIfam" id="TIGR01498">
    <property type="entry name" value="folK"/>
    <property type="match status" value="1"/>
</dbReference>
<keyword evidence="5" id="KW-0547">Nucleotide-binding</keyword>
<dbReference type="GO" id="GO:0046656">
    <property type="term" value="P:folic acid biosynthetic process"/>
    <property type="evidence" value="ECO:0007669"/>
    <property type="project" value="UniProtKB-KW"/>
</dbReference>
<feature type="domain" description="7,8-dihydro-6-hydroxymethylpterin-pyrophosphokinase" evidence="9">
    <location>
        <begin position="70"/>
        <end position="81"/>
    </location>
</feature>
<name>A0A537K5Q4_9BACT</name>
<evidence type="ECO:0000313" key="11">
    <source>
        <dbReference type="Proteomes" id="UP000318509"/>
    </source>
</evidence>
<dbReference type="GO" id="GO:0005524">
    <property type="term" value="F:ATP binding"/>
    <property type="evidence" value="ECO:0007669"/>
    <property type="project" value="UniProtKB-KW"/>
</dbReference>
<evidence type="ECO:0000313" key="10">
    <source>
        <dbReference type="EMBL" id="TMI91113.1"/>
    </source>
</evidence>
<keyword evidence="7" id="KW-0067">ATP-binding</keyword>
<dbReference type="GO" id="GO:0003848">
    <property type="term" value="F:2-amino-4-hydroxy-6-hydroxymethyldihydropteridine diphosphokinase activity"/>
    <property type="evidence" value="ECO:0007669"/>
    <property type="project" value="UniProtKB-EC"/>
</dbReference>
<dbReference type="EMBL" id="VBAK01000105">
    <property type="protein sequence ID" value="TMI91113.1"/>
    <property type="molecule type" value="Genomic_DNA"/>
</dbReference>
<keyword evidence="6 10" id="KW-0418">Kinase</keyword>
<dbReference type="GO" id="GO:0016301">
    <property type="term" value="F:kinase activity"/>
    <property type="evidence" value="ECO:0007669"/>
    <property type="project" value="UniProtKB-KW"/>
</dbReference>
<comment type="catalytic activity">
    <reaction evidence="1">
        <text>6-hydroxymethyl-7,8-dihydropterin + ATP = (7,8-dihydropterin-6-yl)methyl diphosphate + AMP + H(+)</text>
        <dbReference type="Rhea" id="RHEA:11412"/>
        <dbReference type="ChEBI" id="CHEBI:15378"/>
        <dbReference type="ChEBI" id="CHEBI:30616"/>
        <dbReference type="ChEBI" id="CHEBI:44841"/>
        <dbReference type="ChEBI" id="CHEBI:72950"/>
        <dbReference type="ChEBI" id="CHEBI:456215"/>
        <dbReference type="EC" id="2.7.6.3"/>
    </reaction>
</comment>
<reference evidence="10 11" key="1">
    <citation type="journal article" date="2019" name="Nat. Microbiol.">
        <title>Mediterranean grassland soil C-N compound turnover is dependent on rainfall and depth, and is mediated by genomically divergent microorganisms.</title>
        <authorList>
            <person name="Diamond S."/>
            <person name="Andeer P.F."/>
            <person name="Li Z."/>
            <person name="Crits-Christoph A."/>
            <person name="Burstein D."/>
            <person name="Anantharaman K."/>
            <person name="Lane K.R."/>
            <person name="Thomas B.C."/>
            <person name="Pan C."/>
            <person name="Northen T.R."/>
            <person name="Banfield J.F."/>
        </authorList>
    </citation>
    <scope>NUCLEOTIDE SEQUENCE [LARGE SCALE GENOMIC DNA]</scope>
    <source>
        <strain evidence="10">NP_3</strain>
    </source>
</reference>
<accession>A0A537K5Q4</accession>
<dbReference type="SUPFAM" id="SSF55083">
    <property type="entry name" value="6-hydroxymethyl-7,8-dihydropterin pyrophosphokinase, HPPK"/>
    <property type="match status" value="1"/>
</dbReference>
<organism evidence="10 11">
    <name type="scientific">Candidatus Segetimicrobium genomatis</name>
    <dbReference type="NCBI Taxonomy" id="2569760"/>
    <lineage>
        <taxon>Bacteria</taxon>
        <taxon>Bacillati</taxon>
        <taxon>Candidatus Sysuimicrobiota</taxon>
        <taxon>Candidatus Sysuimicrobiia</taxon>
        <taxon>Candidatus Sysuimicrobiales</taxon>
        <taxon>Candidatus Segetimicrobiaceae</taxon>
        <taxon>Candidatus Segetimicrobium</taxon>
    </lineage>
</organism>
<dbReference type="InterPro" id="IPR000550">
    <property type="entry name" value="Hppk"/>
</dbReference>
<evidence type="ECO:0000256" key="6">
    <source>
        <dbReference type="ARBA" id="ARBA00022777"/>
    </source>
</evidence>
<evidence type="ECO:0000256" key="3">
    <source>
        <dbReference type="ARBA" id="ARBA00013253"/>
    </source>
</evidence>
<dbReference type="Gene3D" id="3.30.70.560">
    <property type="entry name" value="7,8-Dihydro-6-hydroxymethylpterin-pyrophosphokinase HPPK"/>
    <property type="match status" value="1"/>
</dbReference>
<comment type="pathway">
    <text evidence="2">Cofactor biosynthesis; tetrahydrofolate biosynthesis; 2-amino-4-hydroxy-6-hydroxymethyl-7,8-dihydropteridine diphosphate from 7,8-dihydroneopterin triphosphate: step 4/4.</text>
</comment>
<evidence type="ECO:0000256" key="4">
    <source>
        <dbReference type="ARBA" id="ARBA00022679"/>
    </source>
</evidence>
<gene>
    <name evidence="10" type="primary">folK</name>
    <name evidence="10" type="ORF">E6H00_04840</name>
</gene>
<dbReference type="Proteomes" id="UP000318509">
    <property type="component" value="Unassembled WGS sequence"/>
</dbReference>
<evidence type="ECO:0000256" key="7">
    <source>
        <dbReference type="ARBA" id="ARBA00022840"/>
    </source>
</evidence>
<dbReference type="UniPathway" id="UPA00077">
    <property type="reaction ID" value="UER00155"/>
</dbReference>
<dbReference type="InterPro" id="IPR035907">
    <property type="entry name" value="Hppk_sf"/>
</dbReference>
<dbReference type="PANTHER" id="PTHR43071">
    <property type="entry name" value="2-AMINO-4-HYDROXY-6-HYDROXYMETHYLDIHYDROPTERIDINE PYROPHOSPHOKINASE"/>
    <property type="match status" value="1"/>
</dbReference>
<proteinExistence type="predicted"/>
<dbReference type="GO" id="GO:0046654">
    <property type="term" value="P:tetrahydrofolate biosynthetic process"/>
    <property type="evidence" value="ECO:0007669"/>
    <property type="project" value="UniProtKB-UniPathway"/>
</dbReference>
<evidence type="ECO:0000256" key="1">
    <source>
        <dbReference type="ARBA" id="ARBA00000198"/>
    </source>
</evidence>
<comment type="caution">
    <text evidence="10">The sequence shown here is derived from an EMBL/GenBank/DDBJ whole genome shotgun (WGS) entry which is preliminary data.</text>
</comment>
<evidence type="ECO:0000256" key="5">
    <source>
        <dbReference type="ARBA" id="ARBA00022741"/>
    </source>
</evidence>
<protein>
    <recommendedName>
        <fullName evidence="3">2-amino-4-hydroxy-6-hydroxymethyldihydropteridine diphosphokinase</fullName>
        <ecNumber evidence="3">2.7.6.3</ecNumber>
    </recommendedName>
</protein>
<evidence type="ECO:0000256" key="8">
    <source>
        <dbReference type="ARBA" id="ARBA00022909"/>
    </source>
</evidence>
<dbReference type="PANTHER" id="PTHR43071:SF1">
    <property type="entry name" value="2-AMINO-4-HYDROXY-6-HYDROXYMETHYLDIHYDROPTERIDINE PYROPHOSPHOKINASE"/>
    <property type="match status" value="1"/>
</dbReference>
<dbReference type="AlphaFoldDB" id="A0A537K5Q4"/>
<dbReference type="PROSITE" id="PS00794">
    <property type="entry name" value="HPPK"/>
    <property type="match status" value="1"/>
</dbReference>
<evidence type="ECO:0000259" key="9">
    <source>
        <dbReference type="PROSITE" id="PS00794"/>
    </source>
</evidence>
<dbReference type="Pfam" id="PF01288">
    <property type="entry name" value="HPPK"/>
    <property type="match status" value="1"/>
</dbReference>
<sequence>MLSRARALLEGPDLGMVGVSRVYESPPWGMADQPWFLNQAVEIRTSLPPRALLSRCLEIEARLGRVRTVRWGPRTIDIDILLYGGLEMNAPDLIIPHPRLRRRAFALIPLEELAPGLILPDGTAVESALAALPDRAGVQEYVPGRDPARTDR</sequence>
<evidence type="ECO:0000256" key="2">
    <source>
        <dbReference type="ARBA" id="ARBA00005051"/>
    </source>
</evidence>
<keyword evidence="4 10" id="KW-0808">Transferase</keyword>